<feature type="region of interest" description="Disordered" evidence="1">
    <location>
        <begin position="540"/>
        <end position="568"/>
    </location>
</feature>
<feature type="region of interest" description="Disordered" evidence="1">
    <location>
        <begin position="495"/>
        <end position="523"/>
    </location>
</feature>
<proteinExistence type="predicted"/>
<dbReference type="AlphaFoldDB" id="A0A8H3BPG2"/>
<evidence type="ECO:0000313" key="3">
    <source>
        <dbReference type="Proteomes" id="UP000663888"/>
    </source>
</evidence>
<evidence type="ECO:0000256" key="1">
    <source>
        <dbReference type="SAM" id="MobiDB-lite"/>
    </source>
</evidence>
<feature type="compositionally biased region" description="Low complexity" evidence="1">
    <location>
        <begin position="553"/>
        <end position="566"/>
    </location>
</feature>
<feature type="compositionally biased region" description="Low complexity" evidence="1">
    <location>
        <begin position="21"/>
        <end position="32"/>
    </location>
</feature>
<feature type="compositionally biased region" description="Pro residues" evidence="1">
    <location>
        <begin position="340"/>
        <end position="349"/>
    </location>
</feature>
<feature type="region of interest" description="Disordered" evidence="1">
    <location>
        <begin position="437"/>
        <end position="482"/>
    </location>
</feature>
<feature type="region of interest" description="Disordered" evidence="1">
    <location>
        <begin position="21"/>
        <end position="46"/>
    </location>
</feature>
<name>A0A8H3BPG2_9AGAM</name>
<reference evidence="2" key="1">
    <citation type="submission" date="2021-01" db="EMBL/GenBank/DDBJ databases">
        <authorList>
            <person name="Kaushik A."/>
        </authorList>
    </citation>
    <scope>NUCLEOTIDE SEQUENCE</scope>
    <source>
        <strain evidence="2">AG4-R118</strain>
    </source>
</reference>
<accession>A0A8H3BPG2</accession>
<feature type="region of interest" description="Disordered" evidence="1">
    <location>
        <begin position="397"/>
        <end position="425"/>
    </location>
</feature>
<comment type="caution">
    <text evidence="2">The sequence shown here is derived from an EMBL/GenBank/DDBJ whole genome shotgun (WGS) entry which is preliminary data.</text>
</comment>
<dbReference type="Proteomes" id="UP000663888">
    <property type="component" value="Unassembled WGS sequence"/>
</dbReference>
<sequence>MIPSENPALFCKAAVLPQLRHGPGAPHMPAPGHRSHIGRLSERPNPSRNLTFIESIDELSSDIKTFHADLPSLTPHLQNVQVQNPFLNLLNTPSDSIICVASAVRRTILSATELVLSNLQFRWTSSQNYAHLAKGVATMLWSSGSTPKMDLSESLAGSGSSFTLYEPDIPQATVATFVQEPWVLSPHDFATFCSLRELRNYVPKFVPGTPVMPHDKPWGQAQQLWAFIHDRCEEHQCHFFIVTTYEQWAFGCFSKEWTHAFITQPYSYSDSQPTITERTLHWVLSATLQAEHKGNNFIAPRDLPWMNSLYVVPEIVGERSLAIAKPGKRRLHETDDDLPSPLPAHPSPHPTGRKSTLAPRYTHAPAARSDEPEDPTTLMTRPPALIAGVNAWRQRIPLRNKNYSKKRREPSEDTAGDPTTFPTDSNQNALLFRQRQLHPVHPFTPSRRTARSENSAGRLRLPPLLQSPAREGSVESDHSGDTALDQTDAISMEGAAADVQQPHDITPLSGSGARDVPEPMEDIRSRPSASIPLEHGPFSATAIPLQSPPRGIASTSRSAPRSSAPRRTTRLLNKRLREAHLAGTMSTLTEEENGRFSRL</sequence>
<gene>
    <name evidence="2" type="ORF">RDB_LOCUS92447</name>
</gene>
<evidence type="ECO:0000313" key="2">
    <source>
        <dbReference type="EMBL" id="CAE6463004.1"/>
    </source>
</evidence>
<dbReference type="EMBL" id="CAJMWX010001053">
    <property type="protein sequence ID" value="CAE6463004.1"/>
    <property type="molecule type" value="Genomic_DNA"/>
</dbReference>
<feature type="compositionally biased region" description="Basic residues" evidence="1">
    <location>
        <begin position="397"/>
        <end position="408"/>
    </location>
</feature>
<protein>
    <submittedName>
        <fullName evidence="2">Uncharacterized protein</fullName>
    </submittedName>
</protein>
<organism evidence="2 3">
    <name type="scientific">Rhizoctonia solani</name>
    <dbReference type="NCBI Taxonomy" id="456999"/>
    <lineage>
        <taxon>Eukaryota</taxon>
        <taxon>Fungi</taxon>
        <taxon>Dikarya</taxon>
        <taxon>Basidiomycota</taxon>
        <taxon>Agaricomycotina</taxon>
        <taxon>Agaricomycetes</taxon>
        <taxon>Cantharellales</taxon>
        <taxon>Ceratobasidiaceae</taxon>
        <taxon>Rhizoctonia</taxon>
    </lineage>
</organism>
<feature type="region of interest" description="Disordered" evidence="1">
    <location>
        <begin position="327"/>
        <end position="385"/>
    </location>
</feature>